<feature type="region of interest" description="Disordered" evidence="10">
    <location>
        <begin position="402"/>
        <end position="426"/>
    </location>
</feature>
<dbReference type="AlphaFoldDB" id="A0A1W0X7U2"/>
<feature type="domain" description="C2H2-type" evidence="11">
    <location>
        <begin position="65"/>
        <end position="94"/>
    </location>
</feature>
<evidence type="ECO:0000256" key="8">
    <source>
        <dbReference type="ARBA" id="ARBA00023242"/>
    </source>
</evidence>
<protein>
    <submittedName>
        <fullName evidence="12">Transcriptional activator GLI3</fullName>
    </submittedName>
</protein>
<keyword evidence="4" id="KW-0677">Repeat</keyword>
<evidence type="ECO:0000256" key="4">
    <source>
        <dbReference type="ARBA" id="ARBA00022737"/>
    </source>
</evidence>
<keyword evidence="8" id="KW-0539">Nucleus</keyword>
<keyword evidence="13" id="KW-1185">Reference proteome</keyword>
<dbReference type="PROSITE" id="PS00028">
    <property type="entry name" value="ZINC_FINGER_C2H2_1"/>
    <property type="match status" value="3"/>
</dbReference>
<evidence type="ECO:0000256" key="2">
    <source>
        <dbReference type="ARBA" id="ARBA00010831"/>
    </source>
</evidence>
<accession>A0A1W0X7U2</accession>
<evidence type="ECO:0000256" key="7">
    <source>
        <dbReference type="ARBA" id="ARBA00023125"/>
    </source>
</evidence>
<dbReference type="GO" id="GO:0000981">
    <property type="term" value="F:DNA-binding transcription factor activity, RNA polymerase II-specific"/>
    <property type="evidence" value="ECO:0007669"/>
    <property type="project" value="TreeGrafter"/>
</dbReference>
<dbReference type="FunFam" id="3.30.160.60:FF:000048">
    <property type="entry name" value="GLI family zinc finger 3"/>
    <property type="match status" value="1"/>
</dbReference>
<dbReference type="InterPro" id="IPR043359">
    <property type="entry name" value="GLI-like"/>
</dbReference>
<dbReference type="FunFam" id="3.30.160.60:FF:000031">
    <property type="entry name" value="GLI family zinc finger 3"/>
    <property type="match status" value="1"/>
</dbReference>
<evidence type="ECO:0000313" key="13">
    <source>
        <dbReference type="Proteomes" id="UP000192578"/>
    </source>
</evidence>
<dbReference type="PANTHER" id="PTHR45718">
    <property type="entry name" value="TRANSCRIPTIONAL ACTIVATOR CUBITUS INTERRUPTUS"/>
    <property type="match status" value="1"/>
</dbReference>
<evidence type="ECO:0000256" key="5">
    <source>
        <dbReference type="ARBA" id="ARBA00022771"/>
    </source>
</evidence>
<feature type="domain" description="C2H2-type" evidence="11">
    <location>
        <begin position="95"/>
        <end position="125"/>
    </location>
</feature>
<gene>
    <name evidence="12" type="ORF">BV898_02346</name>
</gene>
<dbReference type="PANTHER" id="PTHR45718:SF8">
    <property type="entry name" value="GLIS FAMILY ZINC FINGER 2"/>
    <property type="match status" value="1"/>
</dbReference>
<dbReference type="Proteomes" id="UP000192578">
    <property type="component" value="Unassembled WGS sequence"/>
</dbReference>
<dbReference type="SMART" id="SM00355">
    <property type="entry name" value="ZnF_C2H2"/>
    <property type="match status" value="4"/>
</dbReference>
<feature type="domain" description="C2H2-type" evidence="11">
    <location>
        <begin position="126"/>
        <end position="156"/>
    </location>
</feature>
<dbReference type="InterPro" id="IPR056436">
    <property type="entry name" value="Znf-C2H2_ZIC1-5/GLI1-3-like"/>
</dbReference>
<feature type="compositionally biased region" description="Polar residues" evidence="10">
    <location>
        <begin position="402"/>
        <end position="417"/>
    </location>
</feature>
<dbReference type="GO" id="GO:0140297">
    <property type="term" value="F:DNA-binding transcription factor binding"/>
    <property type="evidence" value="ECO:0007669"/>
    <property type="project" value="UniProtKB-ARBA"/>
</dbReference>
<dbReference type="GO" id="GO:0005634">
    <property type="term" value="C:nucleus"/>
    <property type="evidence" value="ECO:0007669"/>
    <property type="project" value="UniProtKB-SubCell"/>
</dbReference>
<organism evidence="12 13">
    <name type="scientific">Hypsibius exemplaris</name>
    <name type="common">Freshwater tardigrade</name>
    <dbReference type="NCBI Taxonomy" id="2072580"/>
    <lineage>
        <taxon>Eukaryota</taxon>
        <taxon>Metazoa</taxon>
        <taxon>Ecdysozoa</taxon>
        <taxon>Tardigrada</taxon>
        <taxon>Eutardigrada</taxon>
        <taxon>Parachela</taxon>
        <taxon>Hypsibioidea</taxon>
        <taxon>Hypsibiidae</taxon>
        <taxon>Hypsibius</taxon>
    </lineage>
</organism>
<keyword evidence="5 9" id="KW-0863">Zinc-finger</keyword>
<sequence>MDLNLQNLVISDSVSSQGSSQDGSVLSEKKSFVCRWTDCCRDGKPFKAQYMLVVHMRRHTGEKPHCCSFENCTKSYSRLENLKTHLRSHTGERPYLCEIPGCTRAFSNASDRQKHQKRTHSGTKQYVCKFPDCAKCYTDPSSLRKHVKTVHTGSAIPPQARRTDTQDNVKNNFDTAATCGVQGQKDLLAVTEPHFQAVSTNLERAGHFPSISPAIFQDYIHDESSPATSDYSNKNFQQHHVPMLHNNFLQEQFQRVDSWASSLNLIPSASPSPCSFGEFVSVSSPDSCLPDWPYDPQAELNKRLADMQAYAGENSNTSQAFSGEMERRGSNVSISSDYYSSMLSDGSQTLSACPSEVSLIQALQETSPVSSPAGLNRSTRRFSAPNLAGTLVGYQQKLYMRSRQTTPQRNQPITRQIGNGGSGQSGPYHNLTRRISVPVNVPTTNHLQVPQSSNRGHMRRNGICSAASLPLQNFPEEDSPDQTFQFPQMAFSDDMVRYLQQYSESRQNNQSTVSYEPEEEDDIVLPTIQQNYDQLDGQLNPAYFDNFHSSNTNSGSNGNPIFYIEQPNQNAFPEHLHRDSPHLDQRSFLSADLVPNFGMDRQRSSSLYFPV</sequence>
<evidence type="ECO:0000256" key="6">
    <source>
        <dbReference type="ARBA" id="ARBA00022833"/>
    </source>
</evidence>
<evidence type="ECO:0000256" key="10">
    <source>
        <dbReference type="SAM" id="MobiDB-lite"/>
    </source>
</evidence>
<keyword evidence="7" id="KW-0238">DNA-binding</keyword>
<evidence type="ECO:0000313" key="12">
    <source>
        <dbReference type="EMBL" id="OQV23599.1"/>
    </source>
</evidence>
<proteinExistence type="inferred from homology"/>
<dbReference type="Pfam" id="PF00096">
    <property type="entry name" value="zf-C2H2"/>
    <property type="match status" value="1"/>
</dbReference>
<comment type="similarity">
    <text evidence="2">Belongs to the GLI C2H2-type zinc-finger protein family.</text>
</comment>
<dbReference type="InterPro" id="IPR013087">
    <property type="entry name" value="Znf_C2H2_type"/>
</dbReference>
<dbReference type="Pfam" id="PF23561">
    <property type="entry name" value="zf-C2H2_15"/>
    <property type="match status" value="1"/>
</dbReference>
<feature type="domain" description="C2H2-type" evidence="11">
    <location>
        <begin position="32"/>
        <end position="64"/>
    </location>
</feature>
<dbReference type="OrthoDB" id="3214149at2759"/>
<dbReference type="SUPFAM" id="SSF57667">
    <property type="entry name" value="beta-beta-alpha zinc fingers"/>
    <property type="match status" value="2"/>
</dbReference>
<keyword evidence="3" id="KW-0479">Metal-binding</keyword>
<comment type="subcellular location">
    <subcellularLocation>
        <location evidence="1">Nucleus</location>
    </subcellularLocation>
</comment>
<evidence type="ECO:0000256" key="1">
    <source>
        <dbReference type="ARBA" id="ARBA00004123"/>
    </source>
</evidence>
<evidence type="ECO:0000259" key="11">
    <source>
        <dbReference type="PROSITE" id="PS50157"/>
    </source>
</evidence>
<name>A0A1W0X7U2_HYPEX</name>
<keyword evidence="6" id="KW-0862">Zinc</keyword>
<evidence type="ECO:0000256" key="9">
    <source>
        <dbReference type="PROSITE-ProRule" id="PRU00042"/>
    </source>
</evidence>
<comment type="caution">
    <text evidence="12">The sequence shown here is derived from an EMBL/GenBank/DDBJ whole genome shotgun (WGS) entry which is preliminary data.</text>
</comment>
<evidence type="ECO:0000256" key="3">
    <source>
        <dbReference type="ARBA" id="ARBA00022723"/>
    </source>
</evidence>
<dbReference type="GO" id="GO:0000978">
    <property type="term" value="F:RNA polymerase II cis-regulatory region sequence-specific DNA binding"/>
    <property type="evidence" value="ECO:0007669"/>
    <property type="project" value="TreeGrafter"/>
</dbReference>
<reference evidence="13" key="1">
    <citation type="submission" date="2017-01" db="EMBL/GenBank/DDBJ databases">
        <title>Comparative genomics of anhydrobiosis in the tardigrade Hypsibius dujardini.</title>
        <authorList>
            <person name="Yoshida Y."/>
            <person name="Koutsovoulos G."/>
            <person name="Laetsch D."/>
            <person name="Stevens L."/>
            <person name="Kumar S."/>
            <person name="Horikawa D."/>
            <person name="Ishino K."/>
            <person name="Komine S."/>
            <person name="Tomita M."/>
            <person name="Blaxter M."/>
            <person name="Arakawa K."/>
        </authorList>
    </citation>
    <scope>NUCLEOTIDE SEQUENCE [LARGE SCALE GENOMIC DNA]</scope>
    <source>
        <strain evidence="13">Z151</strain>
    </source>
</reference>
<dbReference type="Gene3D" id="3.30.160.60">
    <property type="entry name" value="Classic Zinc Finger"/>
    <property type="match status" value="4"/>
</dbReference>
<dbReference type="PROSITE" id="PS50157">
    <property type="entry name" value="ZINC_FINGER_C2H2_2"/>
    <property type="match status" value="4"/>
</dbReference>
<dbReference type="GO" id="GO:0008270">
    <property type="term" value="F:zinc ion binding"/>
    <property type="evidence" value="ECO:0007669"/>
    <property type="project" value="UniProtKB-KW"/>
</dbReference>
<dbReference type="EMBL" id="MTYJ01000010">
    <property type="protein sequence ID" value="OQV23599.1"/>
    <property type="molecule type" value="Genomic_DNA"/>
</dbReference>
<dbReference type="InterPro" id="IPR036236">
    <property type="entry name" value="Znf_C2H2_sf"/>
</dbReference>